<dbReference type="InterPro" id="IPR013424">
    <property type="entry name" value="Ice-binding_C"/>
</dbReference>
<name>A0ABX7M4Y9_9RHOO</name>
<gene>
    <name evidence="3" type="ORF">JY500_20490</name>
</gene>
<dbReference type="EMBL" id="CP071060">
    <property type="protein sequence ID" value="QSI76800.1"/>
    <property type="molecule type" value="Genomic_DNA"/>
</dbReference>
<dbReference type="NCBIfam" id="TIGR02595">
    <property type="entry name" value="PEP_CTERM"/>
    <property type="match status" value="1"/>
</dbReference>
<evidence type="ECO:0000313" key="3">
    <source>
        <dbReference type="EMBL" id="QSI76800.1"/>
    </source>
</evidence>
<accession>A0ABX7M4Y9</accession>
<organism evidence="3 4">
    <name type="scientific">Niveibacterium microcysteis</name>
    <dbReference type="NCBI Taxonomy" id="2811415"/>
    <lineage>
        <taxon>Bacteria</taxon>
        <taxon>Pseudomonadati</taxon>
        <taxon>Pseudomonadota</taxon>
        <taxon>Betaproteobacteria</taxon>
        <taxon>Rhodocyclales</taxon>
        <taxon>Rhodocyclaceae</taxon>
        <taxon>Niveibacterium</taxon>
    </lineage>
</organism>
<dbReference type="Pfam" id="PF07589">
    <property type="entry name" value="PEP-CTERM"/>
    <property type="match status" value="1"/>
</dbReference>
<evidence type="ECO:0000313" key="4">
    <source>
        <dbReference type="Proteomes" id="UP000663570"/>
    </source>
</evidence>
<sequence>MRHMIGKTSLALALALAGIGTASAGVIYTLSATDSTSVHRGMGDISHYSYGGLWSGIYGYGTDFLVTYLRFDLSGVADSTSLRSVKLSATANSFAGDSLIKAYHVDDDTLGGHTYPALTYNGFHGFNAFLGSESAAGYGPYSWDLSAADFSSDLADNTLTIALTADARADANHWVFFNRDFRLTLDTESAAVPEPATLLLTGLGLVGLAASRRRKTG</sequence>
<keyword evidence="1" id="KW-0732">Signal</keyword>
<protein>
    <submittedName>
        <fullName evidence="3">PEP-CTERM sorting domain-containing protein</fullName>
    </submittedName>
</protein>
<feature type="chain" id="PRO_5045698279" evidence="1">
    <location>
        <begin position="25"/>
        <end position="217"/>
    </location>
</feature>
<dbReference type="Proteomes" id="UP000663570">
    <property type="component" value="Chromosome"/>
</dbReference>
<feature type="domain" description="Ice-binding protein C-terminal" evidence="2">
    <location>
        <begin position="191"/>
        <end position="213"/>
    </location>
</feature>
<keyword evidence="4" id="KW-1185">Reference proteome</keyword>
<evidence type="ECO:0000259" key="2">
    <source>
        <dbReference type="Pfam" id="PF07589"/>
    </source>
</evidence>
<feature type="signal peptide" evidence="1">
    <location>
        <begin position="1"/>
        <end position="24"/>
    </location>
</feature>
<evidence type="ECO:0000256" key="1">
    <source>
        <dbReference type="SAM" id="SignalP"/>
    </source>
</evidence>
<reference evidence="3 4" key="1">
    <citation type="submission" date="2021-02" db="EMBL/GenBank/DDBJ databases">
        <title>Niveibacterium changnyeongensis HC41.</title>
        <authorList>
            <person name="Kang M."/>
        </authorList>
    </citation>
    <scope>NUCLEOTIDE SEQUENCE [LARGE SCALE GENOMIC DNA]</scope>
    <source>
        <strain evidence="3 4">HC41</strain>
    </source>
</reference>
<proteinExistence type="predicted"/>
<dbReference type="RefSeq" id="WP_172202430.1">
    <property type="nucleotide sequence ID" value="NZ_CP071060.1"/>
</dbReference>